<dbReference type="InterPro" id="IPR004843">
    <property type="entry name" value="Calcineurin-like_PHP"/>
</dbReference>
<protein>
    <recommendedName>
        <fullName evidence="6">Purple acid phosphatase</fullName>
        <ecNumber evidence="6">3.1.3.2</ecNumber>
    </recommendedName>
</protein>
<organism evidence="11 12">
    <name type="scientific">Pythium oligandrum</name>
    <name type="common">Mycoparasitic fungus</name>
    <dbReference type="NCBI Taxonomy" id="41045"/>
    <lineage>
        <taxon>Eukaryota</taxon>
        <taxon>Sar</taxon>
        <taxon>Stramenopiles</taxon>
        <taxon>Oomycota</taxon>
        <taxon>Peronosporomycetes</taxon>
        <taxon>Pythiales</taxon>
        <taxon>Pythiaceae</taxon>
        <taxon>Pythium</taxon>
    </lineage>
</organism>
<evidence type="ECO:0000259" key="9">
    <source>
        <dbReference type="Pfam" id="PF14008"/>
    </source>
</evidence>
<evidence type="ECO:0000256" key="2">
    <source>
        <dbReference type="ARBA" id="ARBA00011738"/>
    </source>
</evidence>
<dbReference type="InterPro" id="IPR025733">
    <property type="entry name" value="PAPs_C"/>
</dbReference>
<gene>
    <name evidence="11" type="ORF">Poli38472_000218</name>
</gene>
<feature type="transmembrane region" description="Helical" evidence="7">
    <location>
        <begin position="29"/>
        <end position="50"/>
    </location>
</feature>
<keyword evidence="7" id="KW-0472">Membrane</keyword>
<keyword evidence="3" id="KW-0964">Secreted</keyword>
<dbReference type="InterPro" id="IPR029052">
    <property type="entry name" value="Metallo-depent_PP-like"/>
</dbReference>
<evidence type="ECO:0000256" key="3">
    <source>
        <dbReference type="ARBA" id="ARBA00022525"/>
    </source>
</evidence>
<keyword evidence="7" id="KW-0812">Transmembrane</keyword>
<dbReference type="InterPro" id="IPR041792">
    <property type="entry name" value="MPP_PAP"/>
</dbReference>
<comment type="similarity">
    <text evidence="6">Belongs to the metallophosphoesterase superfamily. Purple acid phosphatase family.</text>
</comment>
<keyword evidence="6" id="KW-0378">Hydrolase</keyword>
<dbReference type="OrthoDB" id="45007at2759"/>
<comment type="subcellular location">
    <subcellularLocation>
        <location evidence="1">Secreted</location>
    </subcellularLocation>
</comment>
<evidence type="ECO:0000313" key="11">
    <source>
        <dbReference type="EMBL" id="TMW60176.1"/>
    </source>
</evidence>
<evidence type="ECO:0000256" key="4">
    <source>
        <dbReference type="ARBA" id="ARBA00022729"/>
    </source>
</evidence>
<comment type="caution">
    <text evidence="11">The sequence shown here is derived from an EMBL/GenBank/DDBJ whole genome shotgun (WGS) entry which is preliminary data.</text>
</comment>
<dbReference type="AlphaFoldDB" id="A0A8K1CC15"/>
<comment type="subunit">
    <text evidence="2">Homodimer.</text>
</comment>
<dbReference type="EMBL" id="SPLM01000108">
    <property type="protein sequence ID" value="TMW60176.1"/>
    <property type="molecule type" value="Genomic_DNA"/>
</dbReference>
<evidence type="ECO:0000256" key="5">
    <source>
        <dbReference type="ARBA" id="ARBA00023180"/>
    </source>
</evidence>
<dbReference type="EC" id="3.1.3.2" evidence="6"/>
<dbReference type="InterPro" id="IPR015914">
    <property type="entry name" value="PAPs_N"/>
</dbReference>
<dbReference type="SUPFAM" id="SSF56300">
    <property type="entry name" value="Metallo-dependent phosphatases"/>
    <property type="match status" value="1"/>
</dbReference>
<keyword evidence="5" id="KW-0325">Glycoprotein</keyword>
<feature type="domain" description="Purple acid phosphatase C-terminal" evidence="9">
    <location>
        <begin position="519"/>
        <end position="579"/>
    </location>
</feature>
<evidence type="ECO:0000256" key="1">
    <source>
        <dbReference type="ARBA" id="ARBA00004613"/>
    </source>
</evidence>
<dbReference type="GO" id="GO:0003993">
    <property type="term" value="F:acid phosphatase activity"/>
    <property type="evidence" value="ECO:0007669"/>
    <property type="project" value="UniProtKB-EC"/>
</dbReference>
<evidence type="ECO:0000256" key="7">
    <source>
        <dbReference type="SAM" id="Phobius"/>
    </source>
</evidence>
<dbReference type="Pfam" id="PF14008">
    <property type="entry name" value="Metallophos_C"/>
    <property type="match status" value="1"/>
</dbReference>
<dbReference type="GO" id="GO:0005576">
    <property type="term" value="C:extracellular region"/>
    <property type="evidence" value="ECO:0007669"/>
    <property type="project" value="UniProtKB-SubCell"/>
</dbReference>
<evidence type="ECO:0000313" key="12">
    <source>
        <dbReference type="Proteomes" id="UP000794436"/>
    </source>
</evidence>
<dbReference type="SUPFAM" id="SSF49363">
    <property type="entry name" value="Purple acid phosphatase, N-terminal domain"/>
    <property type="match status" value="1"/>
</dbReference>
<dbReference type="Gene3D" id="2.60.40.380">
    <property type="entry name" value="Purple acid phosphatase-like, N-terminal"/>
    <property type="match status" value="1"/>
</dbReference>
<comment type="catalytic activity">
    <reaction evidence="6">
        <text>a phosphate monoester + H2O = an alcohol + phosphate</text>
        <dbReference type="Rhea" id="RHEA:15017"/>
        <dbReference type="ChEBI" id="CHEBI:15377"/>
        <dbReference type="ChEBI" id="CHEBI:30879"/>
        <dbReference type="ChEBI" id="CHEBI:43474"/>
        <dbReference type="ChEBI" id="CHEBI:67140"/>
        <dbReference type="EC" id="3.1.3.2"/>
    </reaction>
</comment>
<dbReference type="Gene3D" id="3.60.21.10">
    <property type="match status" value="1"/>
</dbReference>
<feature type="domain" description="Purple acid phosphatase N-terminal" evidence="10">
    <location>
        <begin position="162"/>
        <end position="266"/>
    </location>
</feature>
<sequence>MKDDGYVRMDVEGSALRPRRRRGPGRRSLALLAAALVLFTIGFVVVSPSLEQAPAEDGIHLTTWPKVIEDGGDLVVFWPETARVNKNDYLTLSCGPQQGTDDYLARKNVTEFDATLNSVRFSELFMMRCDYSVEYFRYHKGKKSYESLTKIQVGMRESFNTPKHGHLALTTQENAMAVMYNSASSRTPEARYGTDPTNLDHHATGTSTTYKASDMCQAPATTVAQRLFRDPGFMHTAIMTDLTPETTYFYQYGNDVDGWSKVAQFRSRPKKDTKTTKFIAYADMGVDTAPAAQSNAVRVYSDVVGDGFDSFLLHFGDISYARGEGSVWDKFFHIIEPYATRVPYMVSVGNHEHDYTAGGEHDPSGEAGSAGNGFHPHWGNYGEDSLGECSVPMYHRWHVPATGNSLFWYSFDYGGIHVVQMSSEHNFTRGSNQYEWLERDLASVNRIESPWIVLTAHRMMYSTQKDIDVDIHLGERFRAEVEPLLMKYRVNLVLVGHQHSYERSCPVYQGECVRDGKSAPVHFVVGSAGFGLSDNGFTSKYGNWSLVHADEYGHLRVATTATQMHIEFISNRNGIVYDEVTLEPY</sequence>
<keyword evidence="12" id="KW-1185">Reference proteome</keyword>
<feature type="domain" description="Calcineurin-like phosphoesterase" evidence="8">
    <location>
        <begin position="282"/>
        <end position="501"/>
    </location>
</feature>
<reference evidence="11" key="1">
    <citation type="submission" date="2019-03" db="EMBL/GenBank/DDBJ databases">
        <title>Long read genome sequence of the mycoparasitic Pythium oligandrum ATCC 38472 isolated from sugarbeet rhizosphere.</title>
        <authorList>
            <person name="Gaulin E."/>
        </authorList>
    </citation>
    <scope>NUCLEOTIDE SEQUENCE</scope>
    <source>
        <strain evidence="11">ATCC 38472_TT</strain>
    </source>
</reference>
<name>A0A8K1CC15_PYTOL</name>
<evidence type="ECO:0000256" key="6">
    <source>
        <dbReference type="RuleBase" id="RU361203"/>
    </source>
</evidence>
<accession>A0A8K1CC15</accession>
<dbReference type="CDD" id="cd00839">
    <property type="entry name" value="MPP_PAPs"/>
    <property type="match status" value="1"/>
</dbReference>
<dbReference type="InterPro" id="IPR008963">
    <property type="entry name" value="Purple_acid_Pase-like_N"/>
</dbReference>
<keyword evidence="4" id="KW-0732">Signal</keyword>
<dbReference type="Pfam" id="PF00149">
    <property type="entry name" value="Metallophos"/>
    <property type="match status" value="1"/>
</dbReference>
<dbReference type="GO" id="GO:0046872">
    <property type="term" value="F:metal ion binding"/>
    <property type="evidence" value="ECO:0007669"/>
    <property type="project" value="InterPro"/>
</dbReference>
<evidence type="ECO:0000259" key="10">
    <source>
        <dbReference type="Pfam" id="PF16656"/>
    </source>
</evidence>
<proteinExistence type="inferred from homology"/>
<dbReference type="Pfam" id="PF16656">
    <property type="entry name" value="Pur_ac_phosph_N"/>
    <property type="match status" value="1"/>
</dbReference>
<keyword evidence="7" id="KW-1133">Transmembrane helix</keyword>
<dbReference type="Proteomes" id="UP000794436">
    <property type="component" value="Unassembled WGS sequence"/>
</dbReference>
<evidence type="ECO:0000259" key="8">
    <source>
        <dbReference type="Pfam" id="PF00149"/>
    </source>
</evidence>
<dbReference type="PANTHER" id="PTHR45778:SF7">
    <property type="entry name" value="PURPLE ACID PHOSPHATASE"/>
    <property type="match status" value="1"/>
</dbReference>
<dbReference type="PANTHER" id="PTHR45778">
    <property type="entry name" value="PURPLE ACID PHOSPHATASE-RELATED"/>
    <property type="match status" value="1"/>
</dbReference>